<keyword evidence="6" id="KW-0723">Serine/threonine-protein kinase</keyword>
<reference evidence="9 10" key="1">
    <citation type="journal article" date="2023" name="Plants (Basel)">
        <title>Bridging the Gap: Combining Genomics and Transcriptomics Approaches to Understand Stylosanthes scabra, an Orphan Legume from the Brazilian Caatinga.</title>
        <authorList>
            <person name="Ferreira-Neto J.R.C."/>
            <person name="da Silva M.D."/>
            <person name="Binneck E."/>
            <person name="de Melo N.F."/>
            <person name="da Silva R.H."/>
            <person name="de Melo A.L.T.M."/>
            <person name="Pandolfi V."/>
            <person name="Bustamante F.O."/>
            <person name="Brasileiro-Vidal A.C."/>
            <person name="Benko-Iseppon A.M."/>
        </authorList>
    </citation>
    <scope>NUCLEOTIDE SEQUENCE [LARGE SCALE GENOMIC DNA]</scope>
    <source>
        <tissue evidence="9">Leaves</tissue>
    </source>
</reference>
<dbReference type="Gene3D" id="1.10.510.10">
    <property type="entry name" value="Transferase(Phosphotransferase) domain 1"/>
    <property type="match status" value="1"/>
</dbReference>
<dbReference type="PANTHER" id="PTHR47987">
    <property type="entry name" value="OS08G0249100 PROTEIN"/>
    <property type="match status" value="1"/>
</dbReference>
<gene>
    <name evidence="9" type="primary">RBK1_2</name>
    <name evidence="9" type="ORF">PIB30_015868</name>
</gene>
<dbReference type="InterPro" id="IPR046958">
    <property type="entry name" value="RBK1/2/STUNTED"/>
</dbReference>
<feature type="region of interest" description="Disordered" evidence="7">
    <location>
        <begin position="53"/>
        <end position="101"/>
    </location>
</feature>
<keyword evidence="1 9" id="KW-0808">Transferase</keyword>
<evidence type="ECO:0000256" key="4">
    <source>
        <dbReference type="ARBA" id="ARBA00022840"/>
    </source>
</evidence>
<dbReference type="SMART" id="SM00220">
    <property type="entry name" value="S_TKc"/>
    <property type="match status" value="1"/>
</dbReference>
<dbReference type="InterPro" id="IPR017441">
    <property type="entry name" value="Protein_kinase_ATP_BS"/>
</dbReference>
<evidence type="ECO:0000313" key="10">
    <source>
        <dbReference type="Proteomes" id="UP001341840"/>
    </source>
</evidence>
<keyword evidence="3" id="KW-0418">Kinase</keyword>
<dbReference type="InterPro" id="IPR008271">
    <property type="entry name" value="Ser/Thr_kinase_AS"/>
</dbReference>
<comment type="caution">
    <text evidence="9">The sequence shown here is derived from an EMBL/GenBank/DDBJ whole genome shotgun (WGS) entry which is preliminary data.</text>
</comment>
<feature type="binding site" evidence="5">
    <location>
        <position position="208"/>
    </location>
    <ligand>
        <name>ATP</name>
        <dbReference type="ChEBI" id="CHEBI:30616"/>
    </ligand>
</feature>
<dbReference type="InterPro" id="IPR011009">
    <property type="entry name" value="Kinase-like_dom_sf"/>
</dbReference>
<evidence type="ECO:0000256" key="5">
    <source>
        <dbReference type="PROSITE-ProRule" id="PRU10141"/>
    </source>
</evidence>
<dbReference type="EMBL" id="JASCZI010060459">
    <property type="protein sequence ID" value="MED6132079.1"/>
    <property type="molecule type" value="Genomic_DNA"/>
</dbReference>
<keyword evidence="10" id="KW-1185">Reference proteome</keyword>
<dbReference type="PROSITE" id="PS00108">
    <property type="entry name" value="PROTEIN_KINASE_ST"/>
    <property type="match status" value="1"/>
</dbReference>
<dbReference type="Proteomes" id="UP001341840">
    <property type="component" value="Unassembled WGS sequence"/>
</dbReference>
<dbReference type="Gene3D" id="3.30.200.20">
    <property type="entry name" value="Phosphorylase Kinase, domain 1"/>
    <property type="match status" value="1"/>
</dbReference>
<evidence type="ECO:0000256" key="6">
    <source>
        <dbReference type="RuleBase" id="RU000304"/>
    </source>
</evidence>
<protein>
    <submittedName>
        <fullName evidence="9">Ribokinase</fullName>
        <ecNumber evidence="9">2.7.11.1</ecNumber>
    </submittedName>
</protein>
<evidence type="ECO:0000259" key="8">
    <source>
        <dbReference type="PROSITE" id="PS50011"/>
    </source>
</evidence>
<name>A0ABU6S7H0_9FABA</name>
<dbReference type="PANTHER" id="PTHR47987:SF9">
    <property type="entry name" value="RECEPTOR-LIKE CYTOSOLIC SERINE_THREONINE-KINASE"/>
    <property type="match status" value="1"/>
</dbReference>
<dbReference type="EC" id="2.7.11.1" evidence="9"/>
<dbReference type="GO" id="GO:0004674">
    <property type="term" value="F:protein serine/threonine kinase activity"/>
    <property type="evidence" value="ECO:0007669"/>
    <property type="project" value="UniProtKB-EC"/>
</dbReference>
<evidence type="ECO:0000256" key="2">
    <source>
        <dbReference type="ARBA" id="ARBA00022741"/>
    </source>
</evidence>
<dbReference type="InterPro" id="IPR000719">
    <property type="entry name" value="Prot_kinase_dom"/>
</dbReference>
<feature type="domain" description="Protein kinase" evidence="8">
    <location>
        <begin position="180"/>
        <end position="458"/>
    </location>
</feature>
<keyword evidence="4 5" id="KW-0067">ATP-binding</keyword>
<sequence>MQEFRGKLQKAIKKANPDIDWGVLYNYNYYNNKKELPSKSAYSDEFPSPRGMFDAMSTADSDYSSRGSSNNNSSLHSPRNNRPPSSGLPKPNNGTNKVDQQQQWRAMIEALRFKNVRRFSNIPLLAASYEISRKNIRKKVSRKTNGEDDDDLPIDLDSIPTKPSWRNFPYADLAAATDNFSPENMLGKGGHAEVYRGRLPDGQIVAVKRLMNNGKEIEDQVGDFLSELGIIAHINHPNATHLLGFGIDNGLYFVLRYAPRGSIASLLFGSQCLEWNARFKLALGVAKGLKYLHHDCPRRIIHRDIKASNILLDENYEAEISDFGLAKWLPDQWEHHVVFPIEGTFGYLAPEYFMHGLVDEKTDVFAFGVLLLELLTGRRAVDSNSRESLVIWAKPLLDSKQIEEIVDPKLGDQYDLTQMNNAMATASLCVHHKPSMRPYMNMVVKLLKGEDVSADEIIQRSSIISPKSLLVDACDLEDYTCSNYLNDINRHKQLIME</sequence>
<feature type="compositionally biased region" description="Low complexity" evidence="7">
    <location>
        <begin position="64"/>
        <end position="89"/>
    </location>
</feature>
<dbReference type="Pfam" id="PF00069">
    <property type="entry name" value="Pkinase"/>
    <property type="match status" value="1"/>
</dbReference>
<evidence type="ECO:0000256" key="7">
    <source>
        <dbReference type="SAM" id="MobiDB-lite"/>
    </source>
</evidence>
<dbReference type="PROSITE" id="PS00107">
    <property type="entry name" value="PROTEIN_KINASE_ATP"/>
    <property type="match status" value="1"/>
</dbReference>
<comment type="similarity">
    <text evidence="6">Belongs to the protein kinase superfamily.</text>
</comment>
<evidence type="ECO:0000256" key="1">
    <source>
        <dbReference type="ARBA" id="ARBA00022679"/>
    </source>
</evidence>
<organism evidence="9 10">
    <name type="scientific">Stylosanthes scabra</name>
    <dbReference type="NCBI Taxonomy" id="79078"/>
    <lineage>
        <taxon>Eukaryota</taxon>
        <taxon>Viridiplantae</taxon>
        <taxon>Streptophyta</taxon>
        <taxon>Embryophyta</taxon>
        <taxon>Tracheophyta</taxon>
        <taxon>Spermatophyta</taxon>
        <taxon>Magnoliopsida</taxon>
        <taxon>eudicotyledons</taxon>
        <taxon>Gunneridae</taxon>
        <taxon>Pentapetalae</taxon>
        <taxon>rosids</taxon>
        <taxon>fabids</taxon>
        <taxon>Fabales</taxon>
        <taxon>Fabaceae</taxon>
        <taxon>Papilionoideae</taxon>
        <taxon>50 kb inversion clade</taxon>
        <taxon>dalbergioids sensu lato</taxon>
        <taxon>Dalbergieae</taxon>
        <taxon>Pterocarpus clade</taxon>
        <taxon>Stylosanthes</taxon>
    </lineage>
</organism>
<feature type="compositionally biased region" description="Polar residues" evidence="7">
    <location>
        <begin position="92"/>
        <end position="101"/>
    </location>
</feature>
<evidence type="ECO:0000313" key="9">
    <source>
        <dbReference type="EMBL" id="MED6132079.1"/>
    </source>
</evidence>
<proteinExistence type="inferred from homology"/>
<accession>A0ABU6S7H0</accession>
<dbReference type="SUPFAM" id="SSF56112">
    <property type="entry name" value="Protein kinase-like (PK-like)"/>
    <property type="match status" value="1"/>
</dbReference>
<keyword evidence="2 5" id="KW-0547">Nucleotide-binding</keyword>
<evidence type="ECO:0000256" key="3">
    <source>
        <dbReference type="ARBA" id="ARBA00022777"/>
    </source>
</evidence>
<dbReference type="PROSITE" id="PS50011">
    <property type="entry name" value="PROTEIN_KINASE_DOM"/>
    <property type="match status" value="1"/>
</dbReference>